<proteinExistence type="predicted"/>
<accession>A0A9W4D0K8</accession>
<name>A0A9W4D0K8_BLUGR</name>
<evidence type="ECO:0000313" key="1">
    <source>
        <dbReference type="EMBL" id="CAD6499757.1"/>
    </source>
</evidence>
<organism evidence="1 2">
    <name type="scientific">Blumeria graminis f. sp. triticale</name>
    <dbReference type="NCBI Taxonomy" id="1689686"/>
    <lineage>
        <taxon>Eukaryota</taxon>
        <taxon>Fungi</taxon>
        <taxon>Dikarya</taxon>
        <taxon>Ascomycota</taxon>
        <taxon>Pezizomycotina</taxon>
        <taxon>Leotiomycetes</taxon>
        <taxon>Erysiphales</taxon>
        <taxon>Erysiphaceae</taxon>
        <taxon>Blumeria</taxon>
    </lineage>
</organism>
<sequence>MFSEHKSRMISEELNPPRESVAISSFIPSNHSSTLPNLDKLHSQSKIYNDKKNIIPPERPQSTPFPEQEMMEKTLLRSYRTHDSSFTSDYLLQISPVTLETNQVSPLCDLPSEIHECILDYLLGIRASAASMTTSTSFSKFLRGWSSTLRHSRRREVSQLALVSRRWRELIQERLYRHLKIKGTRTSINDSIDWFHCHPHLSSHIRHLEIWFPVFQQSNNIDQQRSHIPSNPPNRPYLVRRSSTVESSTAVTYQSPSDNCTLEEVFLFIQTTFARVCILTLEGGERKKPPMVRYFQRQLQGKLPTLTTVQTLVCKGQWNIIRSNEDFQILASSLPNLREWHASYAKPKSKSYLSMATILPRLPQYLTHLNICLEADYRRETFAPNYAKKVVRKTHFCVEMAKAIPTLEHLAYTGRICQDLFNTAAIISEARESRVKSVDIVVKNVCRPSLLDVGWGDGSSITDMKFIVAFEKLVVAAIRSLGKLSVLEFLRIRFIDLESPLPSLNPYFQLSKNQCTGIWSHSIVESIRQTRPTASFAREPEALDDVTYGEFIVSASSSKSRSPCIRVSNYAILAGENSPL</sequence>
<evidence type="ECO:0000313" key="2">
    <source>
        <dbReference type="Proteomes" id="UP000683417"/>
    </source>
</evidence>
<dbReference type="AlphaFoldDB" id="A0A9W4D0K8"/>
<dbReference type="Proteomes" id="UP000683417">
    <property type="component" value="Unassembled WGS sequence"/>
</dbReference>
<protein>
    <submittedName>
        <fullName evidence="1">BgTH12-03865</fullName>
    </submittedName>
</protein>
<reference evidence="1" key="1">
    <citation type="submission" date="2020-10" db="EMBL/GenBank/DDBJ databases">
        <authorList>
            <person name="Muller C M."/>
        </authorList>
    </citation>
    <scope>NUCLEOTIDE SEQUENCE</scope>
    <source>
        <strain evidence="1">THUN-12</strain>
    </source>
</reference>
<dbReference type="EMBL" id="CAJHIT010000002">
    <property type="protein sequence ID" value="CAD6499757.1"/>
    <property type="molecule type" value="Genomic_DNA"/>
</dbReference>
<comment type="caution">
    <text evidence="1">The sequence shown here is derived from an EMBL/GenBank/DDBJ whole genome shotgun (WGS) entry which is preliminary data.</text>
</comment>
<gene>
    <name evidence="1" type="ORF">BGTH12_LOCUS1115</name>
</gene>